<name>A0A0B6YTX2_9EUPU</name>
<accession>A0A0B6YTX2</accession>
<organism evidence="1">
    <name type="scientific">Arion vulgaris</name>
    <dbReference type="NCBI Taxonomy" id="1028688"/>
    <lineage>
        <taxon>Eukaryota</taxon>
        <taxon>Metazoa</taxon>
        <taxon>Spiralia</taxon>
        <taxon>Lophotrochozoa</taxon>
        <taxon>Mollusca</taxon>
        <taxon>Gastropoda</taxon>
        <taxon>Heterobranchia</taxon>
        <taxon>Euthyneura</taxon>
        <taxon>Panpulmonata</taxon>
        <taxon>Eupulmonata</taxon>
        <taxon>Stylommatophora</taxon>
        <taxon>Helicina</taxon>
        <taxon>Arionoidea</taxon>
        <taxon>Arionidae</taxon>
        <taxon>Arion</taxon>
    </lineage>
</organism>
<gene>
    <name evidence="1" type="primary">ORF35651</name>
</gene>
<evidence type="ECO:0000313" key="1">
    <source>
        <dbReference type="EMBL" id="CEK59241.1"/>
    </source>
</evidence>
<dbReference type="EMBL" id="HACG01012376">
    <property type="protein sequence ID" value="CEK59241.1"/>
    <property type="molecule type" value="Transcribed_RNA"/>
</dbReference>
<reference evidence="1" key="1">
    <citation type="submission" date="2014-12" db="EMBL/GenBank/DDBJ databases">
        <title>Insight into the proteome of Arion vulgaris.</title>
        <authorList>
            <person name="Aradska J."/>
            <person name="Bulat T."/>
            <person name="Smidak R."/>
            <person name="Sarate P."/>
            <person name="Gangsoo J."/>
            <person name="Sialana F."/>
            <person name="Bilban M."/>
            <person name="Lubec G."/>
        </authorList>
    </citation>
    <scope>NUCLEOTIDE SEQUENCE</scope>
    <source>
        <tissue evidence="1">Skin</tissue>
    </source>
</reference>
<proteinExistence type="predicted"/>
<sequence length="59" mass="6769">VFEFKWQPLLCSSCQLSLDLFTCGLYEDVAHLPHCTVEFGSLCDVRIAMFGFSSQYKWA</sequence>
<dbReference type="AlphaFoldDB" id="A0A0B6YTX2"/>
<protein>
    <submittedName>
        <fullName evidence="1">Uncharacterized protein</fullName>
    </submittedName>
</protein>
<feature type="non-terminal residue" evidence="1">
    <location>
        <position position="1"/>
    </location>
</feature>